<reference evidence="8 9" key="1">
    <citation type="submission" date="2021-05" db="EMBL/GenBank/DDBJ databases">
        <title>Shewanella sp. JM162201.</title>
        <authorList>
            <person name="Xu S."/>
            <person name="Li A."/>
        </authorList>
    </citation>
    <scope>NUCLEOTIDE SEQUENCE [LARGE SCALE GENOMIC DNA]</scope>
    <source>
        <strain evidence="8 9">JM162201</strain>
    </source>
</reference>
<evidence type="ECO:0000256" key="6">
    <source>
        <dbReference type="RuleBase" id="RU364082"/>
    </source>
</evidence>
<comment type="catalytic activity">
    <reaction evidence="5 6">
        <text>dTDP-beta-L-rhamnose + NADP(+) = dTDP-4-dehydro-beta-L-rhamnose + NADPH + H(+)</text>
        <dbReference type="Rhea" id="RHEA:21796"/>
        <dbReference type="ChEBI" id="CHEBI:15378"/>
        <dbReference type="ChEBI" id="CHEBI:57510"/>
        <dbReference type="ChEBI" id="CHEBI:57783"/>
        <dbReference type="ChEBI" id="CHEBI:58349"/>
        <dbReference type="ChEBI" id="CHEBI:62830"/>
        <dbReference type="EC" id="1.1.1.133"/>
    </reaction>
</comment>
<dbReference type="EMBL" id="JAHEPS010000004">
    <property type="protein sequence ID" value="MBT1445348.1"/>
    <property type="molecule type" value="Genomic_DNA"/>
</dbReference>
<dbReference type="GO" id="GO:0008831">
    <property type="term" value="F:dTDP-4-dehydrorhamnose reductase activity"/>
    <property type="evidence" value="ECO:0007669"/>
    <property type="project" value="UniProtKB-EC"/>
</dbReference>
<comment type="function">
    <text evidence="6">Catalyzes the reduction of dTDP-6-deoxy-L-lyxo-4-hexulose to yield dTDP-L-rhamnose.</text>
</comment>
<comment type="caution">
    <text evidence="8">The sequence shown here is derived from an EMBL/GenBank/DDBJ whole genome shotgun (WGS) entry which is preliminary data.</text>
</comment>
<dbReference type="PANTHER" id="PTHR10491">
    <property type="entry name" value="DTDP-4-DEHYDRORHAMNOSE REDUCTASE"/>
    <property type="match status" value="1"/>
</dbReference>
<organism evidence="8 9">
    <name type="scientific">Shewanella jiangmenensis</name>
    <dbReference type="NCBI Taxonomy" id="2837387"/>
    <lineage>
        <taxon>Bacteria</taxon>
        <taxon>Pseudomonadati</taxon>
        <taxon>Pseudomonadota</taxon>
        <taxon>Gammaproteobacteria</taxon>
        <taxon>Alteromonadales</taxon>
        <taxon>Shewanellaceae</taxon>
        <taxon>Shewanella</taxon>
    </lineage>
</organism>
<keyword evidence="6 8" id="KW-0560">Oxidoreductase</keyword>
<dbReference type="CDD" id="cd05254">
    <property type="entry name" value="dTDP_HR_like_SDR_e"/>
    <property type="match status" value="1"/>
</dbReference>
<evidence type="ECO:0000256" key="2">
    <source>
        <dbReference type="ARBA" id="ARBA00010944"/>
    </source>
</evidence>
<evidence type="ECO:0000256" key="3">
    <source>
        <dbReference type="ARBA" id="ARBA00012929"/>
    </source>
</evidence>
<dbReference type="RefSeq" id="WP_214507541.1">
    <property type="nucleotide sequence ID" value="NZ_JAHEPS010000004.1"/>
</dbReference>
<dbReference type="Gene3D" id="3.40.50.720">
    <property type="entry name" value="NAD(P)-binding Rossmann-like Domain"/>
    <property type="match status" value="1"/>
</dbReference>
<accession>A0ABS5V8L1</accession>
<dbReference type="SUPFAM" id="SSF51735">
    <property type="entry name" value="NAD(P)-binding Rossmann-fold domains"/>
    <property type="match status" value="1"/>
</dbReference>
<proteinExistence type="inferred from homology"/>
<evidence type="ECO:0000256" key="1">
    <source>
        <dbReference type="ARBA" id="ARBA00004781"/>
    </source>
</evidence>
<protein>
    <recommendedName>
        <fullName evidence="4 6">dTDP-4-dehydrorhamnose reductase</fullName>
        <ecNumber evidence="3 6">1.1.1.133</ecNumber>
    </recommendedName>
</protein>
<dbReference type="Proteomes" id="UP001195903">
    <property type="component" value="Unassembled WGS sequence"/>
</dbReference>
<dbReference type="InterPro" id="IPR036291">
    <property type="entry name" value="NAD(P)-bd_dom_sf"/>
</dbReference>
<feature type="domain" description="RmlD-like substrate binding" evidence="7">
    <location>
        <begin position="1"/>
        <end position="298"/>
    </location>
</feature>
<dbReference type="PANTHER" id="PTHR10491:SF4">
    <property type="entry name" value="METHIONINE ADENOSYLTRANSFERASE 2 SUBUNIT BETA"/>
    <property type="match status" value="1"/>
</dbReference>
<evidence type="ECO:0000313" key="9">
    <source>
        <dbReference type="Proteomes" id="UP001195903"/>
    </source>
</evidence>
<comment type="cofactor">
    <cofactor evidence="6">
        <name>Mg(2+)</name>
        <dbReference type="ChEBI" id="CHEBI:18420"/>
    </cofactor>
    <text evidence="6">Binds 1 Mg(2+) ion per monomer.</text>
</comment>
<gene>
    <name evidence="8" type="primary">rfbD</name>
    <name evidence="8" type="ORF">KJI95_12530</name>
</gene>
<evidence type="ECO:0000256" key="4">
    <source>
        <dbReference type="ARBA" id="ARBA00017099"/>
    </source>
</evidence>
<dbReference type="InterPro" id="IPR005913">
    <property type="entry name" value="dTDP_dehydrorham_reduct"/>
</dbReference>
<evidence type="ECO:0000313" key="8">
    <source>
        <dbReference type="EMBL" id="MBT1445348.1"/>
    </source>
</evidence>
<name>A0ABS5V8L1_9GAMM</name>
<sequence length="300" mass="32572">MKILITGSNGQLGFELQRAVPAGVEAIFTGSAELDITNPDAVRRVIAELKADAVINAAAYTAVDKAESDKTQCYRVNADAAGYLAAACRENDARLVHVSTDFVFDGTAQRPYLPQDATAPLSVYGDSKLQGEQQVLQALAVDHKAGYAIVRTSWVYSSHGNNFVKTMLRLMKEREQLGIVADQRGTPTWACNLAWVCWQLALQSDVNGIFHYSDGSAAGHNCNQGISWYEFAAAIQEIGIEQGLLDKAIPLNAITTADYPTPATRPAYSVMDTGTIQNSLGFTAPYWRDSLQKMMQALSL</sequence>
<evidence type="ECO:0000259" key="7">
    <source>
        <dbReference type="Pfam" id="PF04321"/>
    </source>
</evidence>
<dbReference type="Pfam" id="PF04321">
    <property type="entry name" value="RmlD_sub_bind"/>
    <property type="match status" value="1"/>
</dbReference>
<comment type="similarity">
    <text evidence="2 6">Belongs to the dTDP-4-dehydrorhamnose reductase family.</text>
</comment>
<dbReference type="Gene3D" id="3.90.25.10">
    <property type="entry name" value="UDP-galactose 4-epimerase, domain 1"/>
    <property type="match status" value="1"/>
</dbReference>
<keyword evidence="6" id="KW-0521">NADP</keyword>
<keyword evidence="9" id="KW-1185">Reference proteome</keyword>
<dbReference type="EC" id="1.1.1.133" evidence="3 6"/>
<dbReference type="NCBIfam" id="TIGR01214">
    <property type="entry name" value="rmlD"/>
    <property type="match status" value="1"/>
</dbReference>
<evidence type="ECO:0000256" key="5">
    <source>
        <dbReference type="ARBA" id="ARBA00048200"/>
    </source>
</evidence>
<comment type="pathway">
    <text evidence="1 6">Carbohydrate biosynthesis; dTDP-L-rhamnose biosynthesis.</text>
</comment>
<dbReference type="InterPro" id="IPR029903">
    <property type="entry name" value="RmlD-like-bd"/>
</dbReference>